<comment type="subcellular location">
    <subcellularLocation>
        <location evidence="6">Cell outer membrane</location>
        <topology evidence="6">Lipid-anchor</topology>
    </subcellularLocation>
</comment>
<name>A0A2G1UIN8_9GAMM</name>
<gene>
    <name evidence="6" type="primary">lptE</name>
    <name evidence="7" type="ORF">CLH61_13685</name>
</gene>
<dbReference type="Proteomes" id="UP000231409">
    <property type="component" value="Unassembled WGS sequence"/>
</dbReference>
<keyword evidence="3 6" id="KW-0564">Palmitate</keyword>
<evidence type="ECO:0000256" key="4">
    <source>
        <dbReference type="ARBA" id="ARBA00023237"/>
    </source>
</evidence>
<evidence type="ECO:0000256" key="3">
    <source>
        <dbReference type="ARBA" id="ARBA00023139"/>
    </source>
</evidence>
<dbReference type="GO" id="GO:0043165">
    <property type="term" value="P:Gram-negative-bacterium-type cell outer membrane assembly"/>
    <property type="evidence" value="ECO:0007669"/>
    <property type="project" value="UniProtKB-UniRule"/>
</dbReference>
<dbReference type="PANTHER" id="PTHR38098:SF1">
    <property type="entry name" value="LPS-ASSEMBLY LIPOPROTEIN LPTE"/>
    <property type="match status" value="1"/>
</dbReference>
<evidence type="ECO:0000256" key="6">
    <source>
        <dbReference type="HAMAP-Rule" id="MF_01186"/>
    </source>
</evidence>
<dbReference type="HAMAP" id="MF_01186">
    <property type="entry name" value="LPS_assembly_LptE"/>
    <property type="match status" value="1"/>
</dbReference>
<comment type="subunit">
    <text evidence="6">Component of the lipopolysaccharide transport and assembly complex. Interacts with LptD.</text>
</comment>
<keyword evidence="5 6" id="KW-0449">Lipoprotein</keyword>
<keyword evidence="1 6" id="KW-0732">Signal</keyword>
<dbReference type="Pfam" id="PF04390">
    <property type="entry name" value="LptE"/>
    <property type="match status" value="1"/>
</dbReference>
<dbReference type="Gene3D" id="3.30.160.150">
    <property type="entry name" value="Lipoprotein like domain"/>
    <property type="match status" value="1"/>
</dbReference>
<dbReference type="GO" id="GO:0001530">
    <property type="term" value="F:lipopolysaccharide binding"/>
    <property type="evidence" value="ECO:0007669"/>
    <property type="project" value="TreeGrafter"/>
</dbReference>
<protein>
    <recommendedName>
        <fullName evidence="6">LPS-assembly lipoprotein LptE</fullName>
    </recommendedName>
</protein>
<accession>A0A2G1UIN8</accession>
<keyword evidence="4 6" id="KW-0998">Cell outer membrane</keyword>
<dbReference type="PANTHER" id="PTHR38098">
    <property type="entry name" value="LPS-ASSEMBLY LIPOPROTEIN LPTE"/>
    <property type="match status" value="1"/>
</dbReference>
<dbReference type="RefSeq" id="WP_099615318.1">
    <property type="nucleotide sequence ID" value="NZ_KZ319373.1"/>
</dbReference>
<dbReference type="GO" id="GO:0009279">
    <property type="term" value="C:cell outer membrane"/>
    <property type="evidence" value="ECO:0007669"/>
    <property type="project" value="UniProtKB-SubCell"/>
</dbReference>
<organism evidence="7 8">
    <name type="scientific">Marinobacter profundi</name>
    <dbReference type="NCBI Taxonomy" id="2666256"/>
    <lineage>
        <taxon>Bacteria</taxon>
        <taxon>Pseudomonadati</taxon>
        <taxon>Pseudomonadota</taxon>
        <taxon>Gammaproteobacteria</taxon>
        <taxon>Pseudomonadales</taxon>
        <taxon>Marinobacteraceae</taxon>
        <taxon>Marinobacter</taxon>
    </lineage>
</organism>
<comment type="function">
    <text evidence="6">Together with LptD, is involved in the assembly of lipopolysaccharide (LPS) at the surface of the outer membrane. Required for the proper assembly of LptD. Binds LPS and may serve as the LPS recognition site at the outer membrane.</text>
</comment>
<evidence type="ECO:0000256" key="1">
    <source>
        <dbReference type="ARBA" id="ARBA00022729"/>
    </source>
</evidence>
<proteinExistence type="inferred from homology"/>
<comment type="similarity">
    <text evidence="6">Belongs to the LptE lipoprotein family.</text>
</comment>
<evidence type="ECO:0000313" key="8">
    <source>
        <dbReference type="Proteomes" id="UP000231409"/>
    </source>
</evidence>
<reference evidence="7 8" key="1">
    <citation type="submission" date="2017-09" db="EMBL/GenBank/DDBJ databases">
        <title>The draft genome sequences of Marinobacter sp. PWS21.</title>
        <authorList>
            <person name="Cao J."/>
        </authorList>
    </citation>
    <scope>NUCLEOTIDE SEQUENCE [LARGE SCALE GENOMIC DNA]</scope>
    <source>
        <strain evidence="7 8">PWS21</strain>
    </source>
</reference>
<dbReference type="GO" id="GO:0015920">
    <property type="term" value="P:lipopolysaccharide transport"/>
    <property type="evidence" value="ECO:0007669"/>
    <property type="project" value="TreeGrafter"/>
</dbReference>
<evidence type="ECO:0000256" key="2">
    <source>
        <dbReference type="ARBA" id="ARBA00023136"/>
    </source>
</evidence>
<comment type="caution">
    <text evidence="7">The sequence shown here is derived from an EMBL/GenBank/DDBJ whole genome shotgun (WGS) entry which is preliminary data.</text>
</comment>
<dbReference type="InterPro" id="IPR007485">
    <property type="entry name" value="LPS_assembly_LptE"/>
</dbReference>
<dbReference type="EMBL" id="NTFH01000010">
    <property type="protein sequence ID" value="PHQ14366.1"/>
    <property type="molecule type" value="Genomic_DNA"/>
</dbReference>
<evidence type="ECO:0000313" key="7">
    <source>
        <dbReference type="EMBL" id="PHQ14366.1"/>
    </source>
</evidence>
<keyword evidence="2 6" id="KW-0472">Membrane</keyword>
<keyword evidence="8" id="KW-1185">Reference proteome</keyword>
<sequence>MTRPLPTTRTLLGLLTLAGLAVVAGCGFQLRGSAPVPAALQPLAVTCDSQVPELLCNDVREQLIGGDVVVVEPEQADYVLRLREFREQRRASAITLQASAAEYTIRQTLRMDVLTSDQVPLIADTELSSIETYRYDEANVLAKQREEEALRESLYQQLAQQVIFRLAPLNATRIEAIRAASRESTGEADSRR</sequence>
<dbReference type="GO" id="GO:1990351">
    <property type="term" value="C:transporter complex"/>
    <property type="evidence" value="ECO:0007669"/>
    <property type="project" value="TreeGrafter"/>
</dbReference>
<dbReference type="PROSITE" id="PS51257">
    <property type="entry name" value="PROKAR_LIPOPROTEIN"/>
    <property type="match status" value="1"/>
</dbReference>
<evidence type="ECO:0000256" key="5">
    <source>
        <dbReference type="ARBA" id="ARBA00023288"/>
    </source>
</evidence>
<dbReference type="AlphaFoldDB" id="A0A2G1UIN8"/>